<dbReference type="Proteomes" id="UP001501490">
    <property type="component" value="Unassembled WGS sequence"/>
</dbReference>
<sequence>MATPKVGDIIKDISDDVKLLIRDEVELAKAELIPSAKQAGLGAGLFGAAGYFAITAMLLLFFAAAYGIAAAGLPVWAGFVIVGGALLVLAAILALIGKTRVDKVTPPERTIATATETIDDVKTAAKNALAAAKAPQIEGKVVEQRALR</sequence>
<comment type="caution">
    <text evidence="2">The sequence shown here is derived from an EMBL/GenBank/DDBJ whole genome shotgun (WGS) entry which is preliminary data.</text>
</comment>
<evidence type="ECO:0000313" key="3">
    <source>
        <dbReference type="Proteomes" id="UP001501490"/>
    </source>
</evidence>
<keyword evidence="1" id="KW-0472">Membrane</keyword>
<feature type="transmembrane region" description="Helical" evidence="1">
    <location>
        <begin position="45"/>
        <end position="69"/>
    </location>
</feature>
<gene>
    <name evidence="2" type="ORF">GCM10022236_44740</name>
</gene>
<proteinExistence type="predicted"/>
<evidence type="ECO:0000256" key="1">
    <source>
        <dbReference type="SAM" id="Phobius"/>
    </source>
</evidence>
<dbReference type="EMBL" id="BAABAB010000044">
    <property type="protein sequence ID" value="GAA3637280.1"/>
    <property type="molecule type" value="Genomic_DNA"/>
</dbReference>
<dbReference type="RefSeq" id="WP_344808768.1">
    <property type="nucleotide sequence ID" value="NZ_BAABAB010000044.1"/>
</dbReference>
<keyword evidence="3" id="KW-1185">Reference proteome</keyword>
<reference evidence="3" key="1">
    <citation type="journal article" date="2019" name="Int. J. Syst. Evol. Microbiol.">
        <title>The Global Catalogue of Microorganisms (GCM) 10K type strain sequencing project: providing services to taxonomists for standard genome sequencing and annotation.</title>
        <authorList>
            <consortium name="The Broad Institute Genomics Platform"/>
            <consortium name="The Broad Institute Genome Sequencing Center for Infectious Disease"/>
            <person name="Wu L."/>
            <person name="Ma J."/>
        </authorList>
    </citation>
    <scope>NUCLEOTIDE SEQUENCE [LARGE SCALE GENOMIC DNA]</scope>
    <source>
        <strain evidence="3">JCM 16929</strain>
    </source>
</reference>
<dbReference type="Pfam" id="PF07332">
    <property type="entry name" value="Phage_holin_3_6"/>
    <property type="match status" value="1"/>
</dbReference>
<dbReference type="InterPro" id="IPR009937">
    <property type="entry name" value="Phage_holin_3_6"/>
</dbReference>
<keyword evidence="1" id="KW-0812">Transmembrane</keyword>
<protein>
    <submittedName>
        <fullName evidence="2">Phage holin family protein</fullName>
    </submittedName>
</protein>
<evidence type="ECO:0000313" key="2">
    <source>
        <dbReference type="EMBL" id="GAA3637280.1"/>
    </source>
</evidence>
<feature type="transmembrane region" description="Helical" evidence="1">
    <location>
        <begin position="75"/>
        <end position="96"/>
    </location>
</feature>
<organism evidence="2 3">
    <name type="scientific">Microlunatus ginsengisoli</name>
    <dbReference type="NCBI Taxonomy" id="363863"/>
    <lineage>
        <taxon>Bacteria</taxon>
        <taxon>Bacillati</taxon>
        <taxon>Actinomycetota</taxon>
        <taxon>Actinomycetes</taxon>
        <taxon>Propionibacteriales</taxon>
        <taxon>Propionibacteriaceae</taxon>
        <taxon>Microlunatus</taxon>
    </lineage>
</organism>
<name>A0ABP7AP05_9ACTN</name>
<accession>A0ABP7AP05</accession>
<keyword evidence="1" id="KW-1133">Transmembrane helix</keyword>